<protein>
    <submittedName>
        <fullName evidence="1">SJCHGC03567 protein</fullName>
    </submittedName>
</protein>
<dbReference type="AlphaFoldDB" id="Q5BSQ3"/>
<reference evidence="1" key="2">
    <citation type="journal article" date="2006" name="PLoS Pathog.">
        <title>New perspectives on host-parasite interplay by comparative transcriptomic and proteomic analyses of Schistosoma japonicum.</title>
        <authorList>
            <person name="Liu F."/>
            <person name="Lu J."/>
            <person name="Hu W."/>
            <person name="Wang S.Y."/>
            <person name="Cui S.J."/>
            <person name="Chi M."/>
            <person name="Yan Q."/>
            <person name="Wang X.R."/>
            <person name="Song H.D."/>
            <person name="Xu X.N."/>
            <person name="Wang J.J."/>
            <person name="Zhang X.L."/>
            <person name="Zhang X."/>
            <person name="Wang Z.Q."/>
            <person name="Xue C.L."/>
            <person name="Brindley P.J."/>
            <person name="McManus D.P."/>
            <person name="Yang P.Y."/>
            <person name="Feng Z."/>
            <person name="Chen Z."/>
            <person name="Han Z.G."/>
        </authorList>
    </citation>
    <scope>NUCLEOTIDE SEQUENCE</scope>
</reference>
<reference evidence="1" key="1">
    <citation type="submission" date="2005-01" db="EMBL/GenBank/DDBJ databases">
        <authorList>
            <person name="Han Z."/>
        </authorList>
    </citation>
    <scope>NUCLEOTIDE SEQUENCE</scope>
</reference>
<dbReference type="EMBL" id="AY915211">
    <property type="protein sequence ID" value="AAX30432.1"/>
    <property type="molecule type" value="mRNA"/>
</dbReference>
<organism evidence="1">
    <name type="scientific">Schistosoma japonicum</name>
    <name type="common">Blood fluke</name>
    <dbReference type="NCBI Taxonomy" id="6182"/>
    <lineage>
        <taxon>Eukaryota</taxon>
        <taxon>Metazoa</taxon>
        <taxon>Spiralia</taxon>
        <taxon>Lophotrochozoa</taxon>
        <taxon>Platyhelminthes</taxon>
        <taxon>Trematoda</taxon>
        <taxon>Digenea</taxon>
        <taxon>Strigeidida</taxon>
        <taxon>Schistosomatoidea</taxon>
        <taxon>Schistosomatidae</taxon>
        <taxon>Schistosoma</taxon>
    </lineage>
</organism>
<name>Q5BSQ3_SCHJA</name>
<accession>Q5BSQ3</accession>
<evidence type="ECO:0000313" key="1">
    <source>
        <dbReference type="EMBL" id="AAX30432.1"/>
    </source>
</evidence>
<sequence>MEFDFAILVPSSLKNVTRSTPLSSHFIKFDRSPTVCCKGLRIKEHASRLDGSGTIIFGRPFSLCTETVSNDEETDVE</sequence>
<proteinExistence type="evidence at transcript level"/>